<keyword evidence="2" id="KW-1185">Reference proteome</keyword>
<dbReference type="KEGG" id="aac:Aaci_2425"/>
<dbReference type="HOGENOM" id="CLU_2930857_0_0_9"/>
<dbReference type="AlphaFoldDB" id="C8WSE7"/>
<sequence length="60" mass="6944">MCGERGPFHSEFQGRREPSLHRFLEYDARLAHRVRRRIRAVVIEHAHVSEAPTLPGGRVV</sequence>
<reference evidence="2" key="1">
    <citation type="submission" date="2009-09" db="EMBL/GenBank/DDBJ databases">
        <title>The complete chromosome of Alicyclobacillus acidocaldarius subsp. acidocaldarius DSM 446.</title>
        <authorList>
            <consortium name="US DOE Joint Genome Institute (JGI-PGF)"/>
            <person name="Lucas S."/>
            <person name="Copeland A."/>
            <person name="Lapidus A."/>
            <person name="Glavina del Rio T."/>
            <person name="Dalin E."/>
            <person name="Tice H."/>
            <person name="Bruce D."/>
            <person name="Goodwin L."/>
            <person name="Pitluck S."/>
            <person name="Kyrpides N."/>
            <person name="Mavromatis K."/>
            <person name="Ivanova N."/>
            <person name="Ovchinnikova G."/>
            <person name="Chertkov O."/>
            <person name="Sims D."/>
            <person name="Brettin T."/>
            <person name="Detter J.C."/>
            <person name="Han C."/>
            <person name="Larimer F."/>
            <person name="Land M."/>
            <person name="Hauser L."/>
            <person name="Markowitz V."/>
            <person name="Cheng J.-F."/>
            <person name="Hugenholtz P."/>
            <person name="Woyke T."/>
            <person name="Wu D."/>
            <person name="Pukall R."/>
            <person name="Klenk H.-P."/>
            <person name="Eisen J.A."/>
        </authorList>
    </citation>
    <scope>NUCLEOTIDE SEQUENCE [LARGE SCALE GENOMIC DNA]</scope>
    <source>
        <strain evidence="2">ATCC 27009 / DSM 446 / BCRC 14685 / JCM 5260 / KCTC 1825 / NBRC 15652 / NCIMB 11725 / NRRL B-14509 / 104-IA</strain>
    </source>
</reference>
<reference evidence="1 2" key="2">
    <citation type="journal article" date="2010" name="Stand. Genomic Sci.">
        <title>Complete genome sequence of Alicyclobacillus acidocaldarius type strain (104-IA).</title>
        <authorList>
            <person name="Mavromatis K."/>
            <person name="Sikorski J."/>
            <person name="Lapidus A."/>
            <person name="Glavina Del Rio T."/>
            <person name="Copeland A."/>
            <person name="Tice H."/>
            <person name="Cheng J.F."/>
            <person name="Lucas S."/>
            <person name="Chen F."/>
            <person name="Nolan M."/>
            <person name="Bruce D."/>
            <person name="Goodwin L."/>
            <person name="Pitluck S."/>
            <person name="Ivanova N."/>
            <person name="Ovchinnikova G."/>
            <person name="Pati A."/>
            <person name="Chen A."/>
            <person name="Palaniappan K."/>
            <person name="Land M."/>
            <person name="Hauser L."/>
            <person name="Chang Y.J."/>
            <person name="Jeffries C.D."/>
            <person name="Chain P."/>
            <person name="Meincke L."/>
            <person name="Sims D."/>
            <person name="Chertkov O."/>
            <person name="Han C."/>
            <person name="Brettin T."/>
            <person name="Detter J.C."/>
            <person name="Wahrenburg C."/>
            <person name="Rohde M."/>
            <person name="Pukall R."/>
            <person name="Goker M."/>
            <person name="Bristow J."/>
            <person name="Eisen J.A."/>
            <person name="Markowitz V."/>
            <person name="Hugenholtz P."/>
            <person name="Klenk H.P."/>
            <person name="Kyrpides N.C."/>
        </authorList>
    </citation>
    <scope>NUCLEOTIDE SEQUENCE [LARGE SCALE GENOMIC DNA]</scope>
    <source>
        <strain evidence="2">ATCC 27009 / DSM 446 / BCRC 14685 / JCM 5260 / KCTC 1825 / NBRC 15652 / NCIMB 11725 / NRRL B-14509 / 104-IA</strain>
    </source>
</reference>
<accession>C8WSE7</accession>
<name>C8WSE7_ALIAD</name>
<evidence type="ECO:0000313" key="2">
    <source>
        <dbReference type="Proteomes" id="UP000001917"/>
    </source>
</evidence>
<evidence type="ECO:0000313" key="1">
    <source>
        <dbReference type="EMBL" id="ACV59432.1"/>
    </source>
</evidence>
<protein>
    <submittedName>
        <fullName evidence="1">Uncharacterized protein</fullName>
    </submittedName>
</protein>
<proteinExistence type="predicted"/>
<dbReference type="EMBL" id="CP001727">
    <property type="protein sequence ID" value="ACV59432.1"/>
    <property type="molecule type" value="Genomic_DNA"/>
</dbReference>
<organism evidence="1 2">
    <name type="scientific">Alicyclobacillus acidocaldarius subsp. acidocaldarius (strain ATCC 27009 / DSM 446 / BCRC 14685 / JCM 5260 / KCTC 1825 / NBRC 15652 / NCIMB 11725 / NRRL B-14509 / 104-IA)</name>
    <name type="common">Bacillus acidocaldarius</name>
    <dbReference type="NCBI Taxonomy" id="521098"/>
    <lineage>
        <taxon>Bacteria</taxon>
        <taxon>Bacillati</taxon>
        <taxon>Bacillota</taxon>
        <taxon>Bacilli</taxon>
        <taxon>Bacillales</taxon>
        <taxon>Alicyclobacillaceae</taxon>
        <taxon>Alicyclobacillus</taxon>
    </lineage>
</organism>
<gene>
    <name evidence="1" type="ordered locus">Aaci_2425</name>
</gene>
<dbReference type="Proteomes" id="UP000001917">
    <property type="component" value="Chromosome"/>
</dbReference>